<dbReference type="Pfam" id="PF00589">
    <property type="entry name" value="Phage_integrase"/>
    <property type="match status" value="1"/>
</dbReference>
<dbReference type="Proteomes" id="UP000723714">
    <property type="component" value="Unassembled WGS sequence"/>
</dbReference>
<name>A0ABS6D2C8_9FIRM</name>
<dbReference type="InterPro" id="IPR002104">
    <property type="entry name" value="Integrase_catalytic"/>
</dbReference>
<evidence type="ECO:0000256" key="1">
    <source>
        <dbReference type="ARBA" id="ARBA00008857"/>
    </source>
</evidence>
<proteinExistence type="inferred from homology"/>
<dbReference type="InterPro" id="IPR050808">
    <property type="entry name" value="Phage_Integrase"/>
</dbReference>
<evidence type="ECO:0000256" key="2">
    <source>
        <dbReference type="ARBA" id="ARBA00022908"/>
    </source>
</evidence>
<protein>
    <submittedName>
        <fullName evidence="4">Tyrosine-type recombinase/integrase</fullName>
    </submittedName>
</protein>
<gene>
    <name evidence="4" type="ORF">HGO97_007495</name>
</gene>
<keyword evidence="2" id="KW-0229">DNA integration</keyword>
<sequence>MKRANGDGSVYKIGGKRRKPFGARVTIGWQLDPETGRSKQIYQSIGTFATRVEAETALNNYLQNPYDIEAHKITFAGVYDRWSAEYFETLKNPSSARSYKAAYAYCEPLYNIRMRDIRVEHMQGVIKDAEVGDATKGRMKSLFNLMYKWCMIHEVVEKDYSALFVHKAGKRDKTKRVPFKNSEIQKLWKMQEFSVVDMILFALYSGFRPSEVTLIETRFVDLVRWRIKGGMKTEAGTDRIVPIHEKIRPIVQKHYNPDSKFLFTNEKGEYMTYDQYRGRFKNVMRALGTTHTPHEARHTFISCAKHFDVDENLLKAIVGHKIRDVTEAVYTHRPFSDYVAAVALIDYSGEDIEFESIDADWD</sequence>
<organism evidence="4 5">
    <name type="scientific">Faecalicatena faecalis</name>
    <dbReference type="NCBI Taxonomy" id="2726362"/>
    <lineage>
        <taxon>Bacteria</taxon>
        <taxon>Bacillati</taxon>
        <taxon>Bacillota</taxon>
        <taxon>Clostridia</taxon>
        <taxon>Lachnospirales</taxon>
        <taxon>Lachnospiraceae</taxon>
        <taxon>Faecalicatena</taxon>
    </lineage>
</organism>
<evidence type="ECO:0000313" key="4">
    <source>
        <dbReference type="EMBL" id="MBU3875654.1"/>
    </source>
</evidence>
<accession>A0ABS6D2C8</accession>
<keyword evidence="5" id="KW-1185">Reference proteome</keyword>
<dbReference type="EMBL" id="JABACJ020000005">
    <property type="protein sequence ID" value="MBU3875654.1"/>
    <property type="molecule type" value="Genomic_DNA"/>
</dbReference>
<comment type="similarity">
    <text evidence="1">Belongs to the 'phage' integrase family.</text>
</comment>
<dbReference type="PANTHER" id="PTHR30629:SF2">
    <property type="entry name" value="PROPHAGE INTEGRASE INTS-RELATED"/>
    <property type="match status" value="1"/>
</dbReference>
<dbReference type="PANTHER" id="PTHR30629">
    <property type="entry name" value="PROPHAGE INTEGRASE"/>
    <property type="match status" value="1"/>
</dbReference>
<evidence type="ECO:0000259" key="3">
    <source>
        <dbReference type="PROSITE" id="PS51898"/>
    </source>
</evidence>
<comment type="caution">
    <text evidence="4">The sequence shown here is derived from an EMBL/GenBank/DDBJ whole genome shotgun (WGS) entry which is preliminary data.</text>
</comment>
<evidence type="ECO:0000313" key="5">
    <source>
        <dbReference type="Proteomes" id="UP000723714"/>
    </source>
</evidence>
<reference evidence="4 5" key="1">
    <citation type="submission" date="2021-06" db="EMBL/GenBank/DDBJ databases">
        <title>Faecalicatena sp. nov. isolated from porcine feces.</title>
        <authorList>
            <person name="Oh B.S."/>
            <person name="Lee J.H."/>
        </authorList>
    </citation>
    <scope>NUCLEOTIDE SEQUENCE [LARGE SCALE GENOMIC DNA]</scope>
    <source>
        <strain evidence="4 5">AGMB00832</strain>
    </source>
</reference>
<feature type="domain" description="Tyr recombinase" evidence="3">
    <location>
        <begin position="172"/>
        <end position="344"/>
    </location>
</feature>
<dbReference type="PROSITE" id="PS51898">
    <property type="entry name" value="TYR_RECOMBINASE"/>
    <property type="match status" value="1"/>
</dbReference>